<dbReference type="RefSeq" id="XP_017033705.1">
    <property type="nucleotide sequence ID" value="XM_017178216.2"/>
</dbReference>
<dbReference type="InterPro" id="IPR001304">
    <property type="entry name" value="C-type_lectin-like"/>
</dbReference>
<dbReference type="Gene3D" id="3.10.100.10">
    <property type="entry name" value="Mannose-Binding Protein A, subunit A"/>
    <property type="match status" value="1"/>
</dbReference>
<gene>
    <name evidence="3" type="primary">LOC108082709</name>
</gene>
<dbReference type="CDD" id="cd00037">
    <property type="entry name" value="CLECT"/>
    <property type="match status" value="1"/>
</dbReference>
<dbReference type="InterPro" id="IPR016187">
    <property type="entry name" value="CTDL_fold"/>
</dbReference>
<protein>
    <recommendedName>
        <fullName evidence="1">C-type lectin domain-containing protein</fullName>
    </recommendedName>
</protein>
<dbReference type="AlphaFoldDB" id="A0A6P4IYM3"/>
<dbReference type="Pfam" id="PF00059">
    <property type="entry name" value="Lectin_C"/>
    <property type="match status" value="1"/>
</dbReference>
<dbReference type="SMART" id="SM00034">
    <property type="entry name" value="CLECT"/>
    <property type="match status" value="1"/>
</dbReference>
<dbReference type="SUPFAM" id="SSF56436">
    <property type="entry name" value="C-type lectin-like"/>
    <property type="match status" value="1"/>
</dbReference>
<evidence type="ECO:0000313" key="2">
    <source>
        <dbReference type="Proteomes" id="UP001652661"/>
    </source>
</evidence>
<feature type="domain" description="C-type lectin" evidence="1">
    <location>
        <begin position="62"/>
        <end position="197"/>
    </location>
</feature>
<proteinExistence type="predicted"/>
<accession>A0A6P4IYM3</accession>
<sequence length="203" mass="23379">MSALGKSFVGLTGLLLLLFSYIYIFKEFSKPLCSKPFVNIGERCFFFSSNKPPTYEYYRVGYKNRVFSVPVIMDWLHANFGCETIDPQARLVTIRNSEEMRLISNYMRYGAHAQTHAVFWSGGHRGRLSAVDDVDHKTLVQFYWHQDPHPMNFTNFVASKPPKRKFQDGFCVYLEFTGEELVMGVAQCDKKIAFVCELNPNGL</sequence>
<reference evidence="3" key="2">
    <citation type="submission" date="2025-08" db="UniProtKB">
        <authorList>
            <consortium name="RefSeq"/>
        </authorList>
    </citation>
    <scope>IDENTIFICATION</scope>
    <source>
        <strain evidence="3">14028-0561.14</strain>
        <tissue evidence="3">Whole fly</tissue>
    </source>
</reference>
<keyword evidence="2" id="KW-1185">Reference proteome</keyword>
<reference evidence="2" key="1">
    <citation type="submission" date="2025-05" db="UniProtKB">
        <authorList>
            <consortium name="RefSeq"/>
        </authorList>
    </citation>
    <scope>NUCLEOTIDE SEQUENCE [LARGE SCALE GENOMIC DNA]</scope>
    <source>
        <strain evidence="2">14028-0561.14</strain>
    </source>
</reference>
<dbReference type="GeneID" id="108082709"/>
<dbReference type="OrthoDB" id="7833541at2759"/>
<organism evidence="2 3">
    <name type="scientific">Drosophila kikkawai</name>
    <name type="common">Fruit fly</name>
    <dbReference type="NCBI Taxonomy" id="30033"/>
    <lineage>
        <taxon>Eukaryota</taxon>
        <taxon>Metazoa</taxon>
        <taxon>Ecdysozoa</taxon>
        <taxon>Arthropoda</taxon>
        <taxon>Hexapoda</taxon>
        <taxon>Insecta</taxon>
        <taxon>Pterygota</taxon>
        <taxon>Neoptera</taxon>
        <taxon>Endopterygota</taxon>
        <taxon>Diptera</taxon>
        <taxon>Brachycera</taxon>
        <taxon>Muscomorpha</taxon>
        <taxon>Ephydroidea</taxon>
        <taxon>Drosophilidae</taxon>
        <taxon>Drosophila</taxon>
        <taxon>Sophophora</taxon>
    </lineage>
</organism>
<dbReference type="Proteomes" id="UP001652661">
    <property type="component" value="Chromosome 2L"/>
</dbReference>
<evidence type="ECO:0000313" key="3">
    <source>
        <dbReference type="RefSeq" id="XP_017033705.1"/>
    </source>
</evidence>
<dbReference type="PROSITE" id="PS50041">
    <property type="entry name" value="C_TYPE_LECTIN_2"/>
    <property type="match status" value="1"/>
</dbReference>
<dbReference type="InterPro" id="IPR016186">
    <property type="entry name" value="C-type_lectin-like/link_sf"/>
</dbReference>
<evidence type="ECO:0000259" key="1">
    <source>
        <dbReference type="PROSITE" id="PS50041"/>
    </source>
</evidence>
<name>A0A6P4IYM3_DROKI</name>